<feature type="region of interest" description="Disordered" evidence="1">
    <location>
        <begin position="201"/>
        <end position="233"/>
    </location>
</feature>
<proteinExistence type="predicted"/>
<name>A0A9P8W5I3_9HYPO</name>
<dbReference type="Proteomes" id="UP000777438">
    <property type="component" value="Unassembled WGS sequence"/>
</dbReference>
<sequence length="245" mass="27131">MGGTTTTTDNNNSSPIPNRFGRVGSQGSFGSSNGSRSRRRRIRRAGRYRTKRGCRQRGHRQPAQARLLGGQRTREAFTQVSYNLAPSFQVHQRFHRGVPSRDPSRREPTPITVVDEMTMEGEKSADGGIHSLRLHNSSAGGGPQSNIMSRIPGTNAYYVVLEVEEGEDEFEACVAATHGKIPHMGGTGGWKMTAFSNKDSPIDGWNSSRRIHPSEVTQSSWEPSTTPSPPPPWEVLCRRPFWAPY</sequence>
<dbReference type="EMBL" id="JAGPYM010000010">
    <property type="protein sequence ID" value="KAH6889798.1"/>
    <property type="molecule type" value="Genomic_DNA"/>
</dbReference>
<dbReference type="AlphaFoldDB" id="A0A9P8W5I3"/>
<protein>
    <submittedName>
        <fullName evidence="2">Uncharacterized protein</fullName>
    </submittedName>
</protein>
<feature type="region of interest" description="Disordered" evidence="1">
    <location>
        <begin position="127"/>
        <end position="147"/>
    </location>
</feature>
<evidence type="ECO:0000313" key="2">
    <source>
        <dbReference type="EMBL" id="KAH6889798.1"/>
    </source>
</evidence>
<comment type="caution">
    <text evidence="2">The sequence shown here is derived from an EMBL/GenBank/DDBJ whole genome shotgun (WGS) entry which is preliminary data.</text>
</comment>
<feature type="compositionally biased region" description="Low complexity" evidence="1">
    <location>
        <begin position="25"/>
        <end position="35"/>
    </location>
</feature>
<reference evidence="2 3" key="1">
    <citation type="journal article" date="2021" name="Nat. Commun.">
        <title>Genetic determinants of endophytism in the Arabidopsis root mycobiome.</title>
        <authorList>
            <person name="Mesny F."/>
            <person name="Miyauchi S."/>
            <person name="Thiergart T."/>
            <person name="Pickel B."/>
            <person name="Atanasova L."/>
            <person name="Karlsson M."/>
            <person name="Huettel B."/>
            <person name="Barry K.W."/>
            <person name="Haridas S."/>
            <person name="Chen C."/>
            <person name="Bauer D."/>
            <person name="Andreopoulos W."/>
            <person name="Pangilinan J."/>
            <person name="LaButti K."/>
            <person name="Riley R."/>
            <person name="Lipzen A."/>
            <person name="Clum A."/>
            <person name="Drula E."/>
            <person name="Henrissat B."/>
            <person name="Kohler A."/>
            <person name="Grigoriev I.V."/>
            <person name="Martin F.M."/>
            <person name="Hacquard S."/>
        </authorList>
    </citation>
    <scope>NUCLEOTIDE SEQUENCE [LARGE SCALE GENOMIC DNA]</scope>
    <source>
        <strain evidence="2 3">MPI-CAGE-CH-0241</strain>
    </source>
</reference>
<gene>
    <name evidence="2" type="ORF">B0T10DRAFT_561381</name>
</gene>
<evidence type="ECO:0000313" key="3">
    <source>
        <dbReference type="Proteomes" id="UP000777438"/>
    </source>
</evidence>
<organism evidence="2 3">
    <name type="scientific">Thelonectria olida</name>
    <dbReference type="NCBI Taxonomy" id="1576542"/>
    <lineage>
        <taxon>Eukaryota</taxon>
        <taxon>Fungi</taxon>
        <taxon>Dikarya</taxon>
        <taxon>Ascomycota</taxon>
        <taxon>Pezizomycotina</taxon>
        <taxon>Sordariomycetes</taxon>
        <taxon>Hypocreomycetidae</taxon>
        <taxon>Hypocreales</taxon>
        <taxon>Nectriaceae</taxon>
        <taxon>Thelonectria</taxon>
    </lineage>
</organism>
<feature type="region of interest" description="Disordered" evidence="1">
    <location>
        <begin position="1"/>
        <end position="71"/>
    </location>
</feature>
<feature type="compositionally biased region" description="Polar residues" evidence="1">
    <location>
        <begin position="134"/>
        <end position="147"/>
    </location>
</feature>
<evidence type="ECO:0000256" key="1">
    <source>
        <dbReference type="SAM" id="MobiDB-lite"/>
    </source>
</evidence>
<feature type="compositionally biased region" description="Basic residues" evidence="1">
    <location>
        <begin position="36"/>
        <end position="60"/>
    </location>
</feature>
<accession>A0A9P8W5I3</accession>
<keyword evidence="3" id="KW-1185">Reference proteome</keyword>